<accession>S4PPK4</accession>
<sequence length="116" mass="12357">MGQSSGGLASGGLGVPHGSLLPRMLPQNVGDFGGQQAANFTAFGSYGSKNINKRTQQGNPDGDYNESNIDGPEYYGHQNMGPGRPFATNMDQFSNGAQANGSMGYRNDRQGNRQRR</sequence>
<feature type="compositionally biased region" description="Basic and acidic residues" evidence="1">
    <location>
        <begin position="106"/>
        <end position="116"/>
    </location>
</feature>
<dbReference type="AlphaFoldDB" id="S4PPK4"/>
<dbReference type="EMBL" id="GAIX01000197">
    <property type="protein sequence ID" value="JAA92363.1"/>
    <property type="molecule type" value="Transcribed_RNA"/>
</dbReference>
<protein>
    <submittedName>
        <fullName evidence="2">Putative cuticle protein CPG48 (CPG48) protein</fullName>
    </submittedName>
</protein>
<feature type="compositionally biased region" description="Polar residues" evidence="1">
    <location>
        <begin position="47"/>
        <end position="59"/>
    </location>
</feature>
<organism evidence="2">
    <name type="scientific">Pararge aegeria</name>
    <name type="common">speckled wood butterfly</name>
    <dbReference type="NCBI Taxonomy" id="116150"/>
    <lineage>
        <taxon>Eukaryota</taxon>
        <taxon>Metazoa</taxon>
        <taxon>Ecdysozoa</taxon>
        <taxon>Arthropoda</taxon>
        <taxon>Hexapoda</taxon>
        <taxon>Insecta</taxon>
        <taxon>Pterygota</taxon>
        <taxon>Neoptera</taxon>
        <taxon>Endopterygota</taxon>
        <taxon>Lepidoptera</taxon>
        <taxon>Glossata</taxon>
        <taxon>Ditrysia</taxon>
        <taxon>Papilionoidea</taxon>
        <taxon>Nymphalidae</taxon>
        <taxon>Satyrinae</taxon>
        <taxon>Satyrini</taxon>
        <taxon>Parargina</taxon>
        <taxon>Pararge</taxon>
    </lineage>
</organism>
<feature type="region of interest" description="Disordered" evidence="1">
    <location>
        <begin position="1"/>
        <end position="23"/>
    </location>
</feature>
<reference evidence="2" key="2">
    <citation type="submission" date="2013-05" db="EMBL/GenBank/DDBJ databases">
        <authorList>
            <person name="Carter J.-M."/>
            <person name="Baker S.C."/>
            <person name="Pink R."/>
            <person name="Carter D.R.F."/>
            <person name="Collins A."/>
            <person name="Tomlin J."/>
            <person name="Gibbs M."/>
            <person name="Breuker C.J."/>
        </authorList>
    </citation>
    <scope>NUCLEOTIDE SEQUENCE</scope>
    <source>
        <tissue evidence="2">Ovary</tissue>
    </source>
</reference>
<feature type="compositionally biased region" description="Polar residues" evidence="1">
    <location>
        <begin position="89"/>
        <end position="101"/>
    </location>
</feature>
<reference evidence="2" key="1">
    <citation type="journal article" date="2013" name="BMC Genomics">
        <title>Unscrambling butterfly oogenesis.</title>
        <authorList>
            <person name="Carter J.M."/>
            <person name="Baker S.C."/>
            <person name="Pink R."/>
            <person name="Carter D.R."/>
            <person name="Collins A."/>
            <person name="Tomlin J."/>
            <person name="Gibbs M."/>
            <person name="Breuker C.J."/>
        </authorList>
    </citation>
    <scope>NUCLEOTIDE SEQUENCE</scope>
    <source>
        <tissue evidence="2">Ovary</tissue>
    </source>
</reference>
<evidence type="ECO:0000256" key="1">
    <source>
        <dbReference type="SAM" id="MobiDB-lite"/>
    </source>
</evidence>
<evidence type="ECO:0000313" key="2">
    <source>
        <dbReference type="EMBL" id="JAA92363.1"/>
    </source>
</evidence>
<feature type="region of interest" description="Disordered" evidence="1">
    <location>
        <begin position="45"/>
        <end position="116"/>
    </location>
</feature>
<proteinExistence type="predicted"/>
<feature type="compositionally biased region" description="Gly residues" evidence="1">
    <location>
        <begin position="1"/>
        <end position="15"/>
    </location>
</feature>
<name>S4PPK4_9NEOP</name>